<dbReference type="Gene3D" id="1.10.3720.10">
    <property type="entry name" value="MetI-like"/>
    <property type="match status" value="1"/>
</dbReference>
<dbReference type="InterPro" id="IPR000515">
    <property type="entry name" value="MetI-like"/>
</dbReference>
<evidence type="ECO:0000256" key="7">
    <source>
        <dbReference type="RuleBase" id="RU363032"/>
    </source>
</evidence>
<dbReference type="OrthoDB" id="9810086at2"/>
<dbReference type="GO" id="GO:0055085">
    <property type="term" value="P:transmembrane transport"/>
    <property type="evidence" value="ECO:0007669"/>
    <property type="project" value="InterPro"/>
</dbReference>
<gene>
    <name evidence="9" type="ORF">E0485_13525</name>
</gene>
<organism evidence="9 10">
    <name type="scientific">Paenibacillus albiflavus</name>
    <dbReference type="NCBI Taxonomy" id="2545760"/>
    <lineage>
        <taxon>Bacteria</taxon>
        <taxon>Bacillati</taxon>
        <taxon>Bacillota</taxon>
        <taxon>Bacilli</taxon>
        <taxon>Bacillales</taxon>
        <taxon>Paenibacillaceae</taxon>
        <taxon>Paenibacillus</taxon>
    </lineage>
</organism>
<dbReference type="AlphaFoldDB" id="A0A4R4E9R8"/>
<evidence type="ECO:0000313" key="9">
    <source>
        <dbReference type="EMBL" id="TCZ76606.1"/>
    </source>
</evidence>
<evidence type="ECO:0000256" key="3">
    <source>
        <dbReference type="ARBA" id="ARBA00022475"/>
    </source>
</evidence>
<evidence type="ECO:0000256" key="6">
    <source>
        <dbReference type="ARBA" id="ARBA00023136"/>
    </source>
</evidence>
<keyword evidence="2 7" id="KW-0813">Transport</keyword>
<comment type="subcellular location">
    <subcellularLocation>
        <location evidence="1 7">Cell membrane</location>
        <topology evidence="1 7">Multi-pass membrane protein</topology>
    </subcellularLocation>
</comment>
<keyword evidence="5 7" id="KW-1133">Transmembrane helix</keyword>
<protein>
    <submittedName>
        <fullName evidence="9">Carbohydrate ABC transporter permease</fullName>
    </submittedName>
</protein>
<comment type="similarity">
    <text evidence="7">Belongs to the binding-protein-dependent transport system permease family.</text>
</comment>
<dbReference type="SUPFAM" id="SSF161098">
    <property type="entry name" value="MetI-like"/>
    <property type="match status" value="1"/>
</dbReference>
<sequence length="294" mass="33144">MVGRKLTVSKFLIGIILTLLTLTMFVPIVSLFAKAFSNPDKVHLLKGYDIIPKGFSLINFQVVLNNPIVGKALVNSLFITIVGTCISVFFTTITAYVLTRKNLVGKTPIMILLIIIMIFEPGYIQEYLVMKDLSLLDNLWSMVIYRTINVYYLIIMMRFMEEIPESLVEAARIDGAGHMKLFLRIVFPLARIPVMTIGMFYAIAKWNEFFKSSIFLSSRDNTVLQVLLRQFIVERDTSALVGTAELLKNSNIAQLDFSALKAATIVIAMVPILMLYPIILRHYTSGVMEGGIKE</sequence>
<dbReference type="PROSITE" id="PS50928">
    <property type="entry name" value="ABC_TM1"/>
    <property type="match status" value="1"/>
</dbReference>
<keyword evidence="4 7" id="KW-0812">Transmembrane</keyword>
<feature type="transmembrane region" description="Helical" evidence="7">
    <location>
        <begin position="12"/>
        <end position="33"/>
    </location>
</feature>
<feature type="transmembrane region" description="Helical" evidence="7">
    <location>
        <begin position="259"/>
        <end position="279"/>
    </location>
</feature>
<dbReference type="InterPro" id="IPR035906">
    <property type="entry name" value="MetI-like_sf"/>
</dbReference>
<dbReference type="PANTHER" id="PTHR43744">
    <property type="entry name" value="ABC TRANSPORTER PERMEASE PROTEIN MG189-RELATED-RELATED"/>
    <property type="match status" value="1"/>
</dbReference>
<dbReference type="CDD" id="cd06261">
    <property type="entry name" value="TM_PBP2"/>
    <property type="match status" value="1"/>
</dbReference>
<feature type="transmembrane region" description="Helical" evidence="7">
    <location>
        <begin position="77"/>
        <end position="98"/>
    </location>
</feature>
<evidence type="ECO:0000256" key="2">
    <source>
        <dbReference type="ARBA" id="ARBA00022448"/>
    </source>
</evidence>
<dbReference type="PANTHER" id="PTHR43744:SF9">
    <property type="entry name" value="POLYGALACTURONAN_RHAMNOGALACTURONAN TRANSPORT SYSTEM PERMEASE PROTEIN YTCP"/>
    <property type="match status" value="1"/>
</dbReference>
<feature type="transmembrane region" description="Helical" evidence="7">
    <location>
        <begin position="142"/>
        <end position="160"/>
    </location>
</feature>
<reference evidence="9 10" key="1">
    <citation type="submission" date="2019-03" db="EMBL/GenBank/DDBJ databases">
        <authorList>
            <person name="Kim M.K.M."/>
        </authorList>
    </citation>
    <scope>NUCLEOTIDE SEQUENCE [LARGE SCALE GENOMIC DNA]</scope>
    <source>
        <strain evidence="9 10">18JY21-1</strain>
    </source>
</reference>
<dbReference type="Proteomes" id="UP000295418">
    <property type="component" value="Unassembled WGS sequence"/>
</dbReference>
<dbReference type="RefSeq" id="WP_132418579.1">
    <property type="nucleotide sequence ID" value="NZ_SKFG01000012.1"/>
</dbReference>
<keyword evidence="10" id="KW-1185">Reference proteome</keyword>
<dbReference type="EMBL" id="SKFG01000012">
    <property type="protein sequence ID" value="TCZ76606.1"/>
    <property type="molecule type" value="Genomic_DNA"/>
</dbReference>
<keyword evidence="3" id="KW-1003">Cell membrane</keyword>
<evidence type="ECO:0000259" key="8">
    <source>
        <dbReference type="PROSITE" id="PS50928"/>
    </source>
</evidence>
<keyword evidence="6 7" id="KW-0472">Membrane</keyword>
<feature type="domain" description="ABC transmembrane type-1" evidence="8">
    <location>
        <begin position="73"/>
        <end position="278"/>
    </location>
</feature>
<evidence type="ECO:0000313" key="10">
    <source>
        <dbReference type="Proteomes" id="UP000295418"/>
    </source>
</evidence>
<evidence type="ECO:0000256" key="5">
    <source>
        <dbReference type="ARBA" id="ARBA00022989"/>
    </source>
</evidence>
<feature type="transmembrane region" description="Helical" evidence="7">
    <location>
        <begin position="110"/>
        <end position="130"/>
    </location>
</feature>
<evidence type="ECO:0000256" key="4">
    <source>
        <dbReference type="ARBA" id="ARBA00022692"/>
    </source>
</evidence>
<name>A0A4R4E9R8_9BACL</name>
<evidence type="ECO:0000256" key="1">
    <source>
        <dbReference type="ARBA" id="ARBA00004651"/>
    </source>
</evidence>
<accession>A0A4R4E9R8</accession>
<proteinExistence type="inferred from homology"/>
<dbReference type="GO" id="GO:0005886">
    <property type="term" value="C:plasma membrane"/>
    <property type="evidence" value="ECO:0007669"/>
    <property type="project" value="UniProtKB-SubCell"/>
</dbReference>
<comment type="caution">
    <text evidence="9">The sequence shown here is derived from an EMBL/GenBank/DDBJ whole genome shotgun (WGS) entry which is preliminary data.</text>
</comment>
<dbReference type="Pfam" id="PF00528">
    <property type="entry name" value="BPD_transp_1"/>
    <property type="match status" value="1"/>
</dbReference>
<feature type="transmembrane region" description="Helical" evidence="7">
    <location>
        <begin position="181"/>
        <end position="203"/>
    </location>
</feature>